<dbReference type="EMBL" id="FNMZ01000010">
    <property type="protein sequence ID" value="SDX80278.1"/>
    <property type="molecule type" value="Genomic_DNA"/>
</dbReference>
<accession>A0A1H3EQ80</accession>
<dbReference type="InterPro" id="IPR025110">
    <property type="entry name" value="AMP-bd_C"/>
</dbReference>
<evidence type="ECO:0000259" key="1">
    <source>
        <dbReference type="Pfam" id="PF00501"/>
    </source>
</evidence>
<sequence>MTMATTSIAAEVERPGEFPRIWAERRPDALALVSSRGSLTWAGLETAIERLRADLAGRGVGPGDRVMMVTENCAATAGALCALNRLDAWTTLVNARMSAAEVDALIDFAEPRLVLFASGDSPAAAAHAARLGAAEWTDPDLGGIAAFATGGDPKPEPLGPVGERVALMMFTSGTTGTPKGVMLSNAALIYQAHSQGLARGLNTADEVWCIAPLSHMTGLASNLLAAFACGAVLRLPDRFEAQSTAEALRAGQVTFMVAVPQAFVRLLDWARENGVDLREGSRLRVLGSGGAPLEPSLQRRVKAELGVTVGNGYGCSEIVPIARVPPGVETEANVVGQPAPEIEVRLVGEDGGDVPDGAPGELWARGPARMIGYFRNPQATAEVIRDGGWLATGDIASRDPDGMIRIVGRKKELIIRSGFNVYPSDVEAVIADHPAVAMVAVLGRPVEGNEEVVAFVQLKPGETLDEAGMKAWLRERLSPYKLPAEIRAMELPIGPTGKILKNALKSEL</sequence>
<proteinExistence type="predicted"/>
<evidence type="ECO:0000259" key="2">
    <source>
        <dbReference type="Pfam" id="PF13193"/>
    </source>
</evidence>
<gene>
    <name evidence="3" type="ORF">SAMN05444336_110113</name>
</gene>
<name>A0A1H3EQ80_9RHOB</name>
<dbReference type="PANTHER" id="PTHR43767:SF1">
    <property type="entry name" value="NONRIBOSOMAL PEPTIDE SYNTHASE PES1 (EUROFUNG)-RELATED"/>
    <property type="match status" value="1"/>
</dbReference>
<dbReference type="PROSITE" id="PS00455">
    <property type="entry name" value="AMP_BINDING"/>
    <property type="match status" value="1"/>
</dbReference>
<keyword evidence="3" id="KW-0436">Ligase</keyword>
<dbReference type="GO" id="GO:0016878">
    <property type="term" value="F:acid-thiol ligase activity"/>
    <property type="evidence" value="ECO:0007669"/>
    <property type="project" value="UniProtKB-ARBA"/>
</dbReference>
<dbReference type="Pfam" id="PF00501">
    <property type="entry name" value="AMP-binding"/>
    <property type="match status" value="1"/>
</dbReference>
<dbReference type="InterPro" id="IPR000873">
    <property type="entry name" value="AMP-dep_synth/lig_dom"/>
</dbReference>
<keyword evidence="4" id="KW-1185">Reference proteome</keyword>
<reference evidence="3 4" key="1">
    <citation type="submission" date="2016-10" db="EMBL/GenBank/DDBJ databases">
        <authorList>
            <person name="de Groot N.N."/>
        </authorList>
    </citation>
    <scope>NUCLEOTIDE SEQUENCE [LARGE SCALE GENOMIC DNA]</scope>
    <source>
        <strain evidence="3 4">DSM 17890</strain>
    </source>
</reference>
<dbReference type="InterPro" id="IPR020845">
    <property type="entry name" value="AMP-binding_CS"/>
</dbReference>
<dbReference type="Gene3D" id="3.40.50.12780">
    <property type="entry name" value="N-terminal domain of ligase-like"/>
    <property type="match status" value="1"/>
</dbReference>
<dbReference type="Gene3D" id="3.30.300.30">
    <property type="match status" value="1"/>
</dbReference>
<dbReference type="InterPro" id="IPR042099">
    <property type="entry name" value="ANL_N_sf"/>
</dbReference>
<dbReference type="Proteomes" id="UP000199118">
    <property type="component" value="Unassembled WGS sequence"/>
</dbReference>
<evidence type="ECO:0000313" key="4">
    <source>
        <dbReference type="Proteomes" id="UP000199118"/>
    </source>
</evidence>
<feature type="domain" description="AMP-dependent synthetase/ligase" evidence="1">
    <location>
        <begin position="22"/>
        <end position="374"/>
    </location>
</feature>
<dbReference type="RefSeq" id="WP_176954836.1">
    <property type="nucleotide sequence ID" value="NZ_FNMZ01000010.1"/>
</dbReference>
<dbReference type="PANTHER" id="PTHR43767">
    <property type="entry name" value="LONG-CHAIN-FATTY-ACID--COA LIGASE"/>
    <property type="match status" value="1"/>
</dbReference>
<dbReference type="AlphaFoldDB" id="A0A1H3EQ80"/>
<dbReference type="InterPro" id="IPR045851">
    <property type="entry name" value="AMP-bd_C_sf"/>
</dbReference>
<dbReference type="InterPro" id="IPR050237">
    <property type="entry name" value="ATP-dep_AMP-bd_enzyme"/>
</dbReference>
<evidence type="ECO:0000313" key="3">
    <source>
        <dbReference type="EMBL" id="SDX80278.1"/>
    </source>
</evidence>
<organism evidence="3 4">
    <name type="scientific">Albimonas donghaensis</name>
    <dbReference type="NCBI Taxonomy" id="356660"/>
    <lineage>
        <taxon>Bacteria</taxon>
        <taxon>Pseudomonadati</taxon>
        <taxon>Pseudomonadota</taxon>
        <taxon>Alphaproteobacteria</taxon>
        <taxon>Rhodobacterales</taxon>
        <taxon>Paracoccaceae</taxon>
        <taxon>Albimonas</taxon>
    </lineage>
</organism>
<dbReference type="STRING" id="356660.SAMN05444336_110113"/>
<dbReference type="SUPFAM" id="SSF56801">
    <property type="entry name" value="Acetyl-CoA synthetase-like"/>
    <property type="match status" value="1"/>
</dbReference>
<protein>
    <submittedName>
        <fullName evidence="3">Acyl-CoA synthetase (AMP-forming)/AMP-acid ligase II</fullName>
    </submittedName>
</protein>
<feature type="domain" description="AMP-binding enzyme C-terminal" evidence="2">
    <location>
        <begin position="426"/>
        <end position="498"/>
    </location>
</feature>
<dbReference type="Pfam" id="PF13193">
    <property type="entry name" value="AMP-binding_C"/>
    <property type="match status" value="1"/>
</dbReference>